<dbReference type="SUPFAM" id="SSF54826">
    <property type="entry name" value="Enolase N-terminal domain-like"/>
    <property type="match status" value="1"/>
</dbReference>
<dbReference type="GO" id="GO:0016052">
    <property type="term" value="P:carbohydrate catabolic process"/>
    <property type="evidence" value="ECO:0007669"/>
    <property type="project" value="UniProtKB-ARBA"/>
</dbReference>
<dbReference type="Pfam" id="PF13378">
    <property type="entry name" value="MR_MLE_C"/>
    <property type="match status" value="1"/>
</dbReference>
<dbReference type="InterPro" id="IPR018110">
    <property type="entry name" value="Mandel_Rmase/mucon_lact_enz_CS"/>
</dbReference>
<dbReference type="NCBIfam" id="NF011654">
    <property type="entry name" value="PRK15072.1"/>
    <property type="match status" value="1"/>
</dbReference>
<dbReference type="SFLD" id="SFLDS00001">
    <property type="entry name" value="Enolase"/>
    <property type="match status" value="1"/>
</dbReference>
<sequence length="408" mass="44535">MTGNVDKIVSAQVIVCSPGRNFVTLKITTDDGLVGWGDATLNGRELSVASYLRDHVAPLLIGRDPARIEDTWQYLYRGVYWRRGPVTMAAIGAVDVALWDIKGKVTGQPVYQLLGGAVRDRILSYTHATGWDIPALLDSLDEKKALGFQALRAQTGVPGLDTVYGVTKGGKPYEPAGRGAAPIEEVWDTDAYLRYAPKALAAAREHVGPELKLLHDAHHRLTPNQAARLGKSLEAVDLFWLEDVTPAENQEVLRHIRAHTTVPLAIGEVFNTVWEFQTLITEQLIDFVRAAVSHAGGISPLRRIAALADPWQIKLAPHGPSDISPIALGASTHIGLSTPNFAIQEYMGYPDLTNEVFPHSWSYADGHLHPGDQPGIGVELDEALAAKFPYEPAYLPVARRVDGSMTDW</sequence>
<gene>
    <name evidence="2" type="ORF">SAMN04515671_0620</name>
</gene>
<dbReference type="InterPro" id="IPR034589">
    <property type="entry name" value="D-mannonate_dehydratase-like"/>
</dbReference>
<organism evidence="2 3">
    <name type="scientific">Nakamurella panacisegetis</name>
    <dbReference type="NCBI Taxonomy" id="1090615"/>
    <lineage>
        <taxon>Bacteria</taxon>
        <taxon>Bacillati</taxon>
        <taxon>Actinomycetota</taxon>
        <taxon>Actinomycetes</taxon>
        <taxon>Nakamurellales</taxon>
        <taxon>Nakamurellaceae</taxon>
        <taxon>Nakamurella</taxon>
    </lineage>
</organism>
<dbReference type="EMBL" id="LT629710">
    <property type="protein sequence ID" value="SDO34158.1"/>
    <property type="molecule type" value="Genomic_DNA"/>
</dbReference>
<dbReference type="SUPFAM" id="SSF51604">
    <property type="entry name" value="Enolase C-terminal domain-like"/>
    <property type="match status" value="1"/>
</dbReference>
<dbReference type="RefSeq" id="WP_090474552.1">
    <property type="nucleotide sequence ID" value="NZ_LT629710.1"/>
</dbReference>
<feature type="domain" description="Mandelate racemase/muconate lactonizing enzyme C-terminal" evidence="1">
    <location>
        <begin position="133"/>
        <end position="263"/>
    </location>
</feature>
<name>A0A1H0IRW9_9ACTN</name>
<dbReference type="SMART" id="SM00922">
    <property type="entry name" value="MR_MLE"/>
    <property type="match status" value="1"/>
</dbReference>
<proteinExistence type="predicted"/>
<evidence type="ECO:0000259" key="1">
    <source>
        <dbReference type="SMART" id="SM00922"/>
    </source>
</evidence>
<dbReference type="InterPro" id="IPR029065">
    <property type="entry name" value="Enolase_C-like"/>
</dbReference>
<protein>
    <submittedName>
        <fullName evidence="2">D-mannonate dehydratase</fullName>
    </submittedName>
</protein>
<dbReference type="Gene3D" id="3.30.390.10">
    <property type="entry name" value="Enolase-like, N-terminal domain"/>
    <property type="match status" value="1"/>
</dbReference>
<dbReference type="InterPro" id="IPR034593">
    <property type="entry name" value="DgoD-like"/>
</dbReference>
<dbReference type="Gene3D" id="3.20.20.120">
    <property type="entry name" value="Enolase-like C-terminal domain"/>
    <property type="match status" value="1"/>
</dbReference>
<dbReference type="GO" id="GO:0000287">
    <property type="term" value="F:magnesium ion binding"/>
    <property type="evidence" value="ECO:0007669"/>
    <property type="project" value="UniProtKB-ARBA"/>
</dbReference>
<reference evidence="2 3" key="1">
    <citation type="submission" date="2016-10" db="EMBL/GenBank/DDBJ databases">
        <authorList>
            <person name="de Groot N.N."/>
        </authorList>
    </citation>
    <scope>NUCLEOTIDE SEQUENCE [LARGE SCALE GENOMIC DNA]</scope>
    <source>
        <strain evidence="3">P4-7,KCTC 19426,CECT 7604</strain>
    </source>
</reference>
<dbReference type="InterPro" id="IPR029017">
    <property type="entry name" value="Enolase-like_N"/>
</dbReference>
<dbReference type="NCBIfam" id="NF043051">
    <property type="entry name" value="ManoateDhtManD"/>
    <property type="match status" value="1"/>
</dbReference>
<dbReference type="PROSITE" id="PS00908">
    <property type="entry name" value="MR_MLE_1"/>
    <property type="match status" value="1"/>
</dbReference>
<evidence type="ECO:0000313" key="2">
    <source>
        <dbReference type="EMBL" id="SDO34158.1"/>
    </source>
</evidence>
<dbReference type="PANTHER" id="PTHR48080:SF6">
    <property type="entry name" value="STARVATION-SENSING PROTEIN RSPA"/>
    <property type="match status" value="1"/>
</dbReference>
<accession>A0A1H0IRW9</accession>
<dbReference type="OrthoDB" id="9802699at2"/>
<dbReference type="GO" id="GO:0009063">
    <property type="term" value="P:amino acid catabolic process"/>
    <property type="evidence" value="ECO:0007669"/>
    <property type="project" value="InterPro"/>
</dbReference>
<dbReference type="InterPro" id="IPR013341">
    <property type="entry name" value="Mandelate_racemase_N_dom"/>
</dbReference>
<dbReference type="Proteomes" id="UP000198741">
    <property type="component" value="Chromosome I"/>
</dbReference>
<dbReference type="InterPro" id="IPR036849">
    <property type="entry name" value="Enolase-like_C_sf"/>
</dbReference>
<dbReference type="AlphaFoldDB" id="A0A1H0IRW9"/>
<evidence type="ECO:0000313" key="3">
    <source>
        <dbReference type="Proteomes" id="UP000198741"/>
    </source>
</evidence>
<dbReference type="STRING" id="1090615.SAMN04515671_0620"/>
<dbReference type="SFLD" id="SFLDG00033">
    <property type="entry name" value="mannonate_dehydratase"/>
    <property type="match status" value="1"/>
</dbReference>
<dbReference type="Pfam" id="PF02746">
    <property type="entry name" value="MR_MLE_N"/>
    <property type="match status" value="1"/>
</dbReference>
<dbReference type="PANTHER" id="PTHR48080">
    <property type="entry name" value="D-GALACTONATE DEHYDRATASE-RELATED"/>
    <property type="match status" value="1"/>
</dbReference>
<keyword evidence="3" id="KW-1185">Reference proteome</keyword>
<dbReference type="GO" id="GO:0008927">
    <property type="term" value="F:mannonate dehydratase activity"/>
    <property type="evidence" value="ECO:0007669"/>
    <property type="project" value="UniProtKB-ARBA"/>
</dbReference>
<dbReference type="InterPro" id="IPR013342">
    <property type="entry name" value="Mandelate_racemase_C"/>
</dbReference>